<name>A0A372JQ50_9ACTN</name>
<protein>
    <submittedName>
        <fullName evidence="4">Acyl carrier protein</fullName>
    </submittedName>
</protein>
<evidence type="ECO:0000313" key="4">
    <source>
        <dbReference type="EMBL" id="RFU41884.1"/>
    </source>
</evidence>
<dbReference type="SUPFAM" id="SSF47336">
    <property type="entry name" value="ACP-like"/>
    <property type="match status" value="1"/>
</dbReference>
<evidence type="ECO:0000256" key="1">
    <source>
        <dbReference type="ARBA" id="ARBA00022450"/>
    </source>
</evidence>
<dbReference type="InterPro" id="IPR036736">
    <property type="entry name" value="ACP-like_sf"/>
</dbReference>
<dbReference type="Gene3D" id="1.10.1200.10">
    <property type="entry name" value="ACP-like"/>
    <property type="match status" value="1"/>
</dbReference>
<dbReference type="InterPro" id="IPR009081">
    <property type="entry name" value="PP-bd_ACP"/>
</dbReference>
<keyword evidence="1" id="KW-0596">Phosphopantetheine</keyword>
<feature type="domain" description="Carrier" evidence="3">
    <location>
        <begin position="11"/>
        <end position="91"/>
    </location>
</feature>
<organism evidence="4 5">
    <name type="scientific">Actinomadura logoneensis</name>
    <dbReference type="NCBI Taxonomy" id="2293572"/>
    <lineage>
        <taxon>Bacteria</taxon>
        <taxon>Bacillati</taxon>
        <taxon>Actinomycetota</taxon>
        <taxon>Actinomycetes</taxon>
        <taxon>Streptosporangiales</taxon>
        <taxon>Thermomonosporaceae</taxon>
        <taxon>Actinomadura</taxon>
    </lineage>
</organism>
<dbReference type="OrthoDB" id="3395224at2"/>
<dbReference type="RefSeq" id="WP_117357109.1">
    <property type="nucleotide sequence ID" value="NZ_QURH01000180.1"/>
</dbReference>
<dbReference type="PROSITE" id="PS00012">
    <property type="entry name" value="PHOSPHOPANTETHEINE"/>
    <property type="match status" value="1"/>
</dbReference>
<sequence>MENTTPGNAADLHGRVVGTIVAALAEATRLDPRTIGEDSTLFDELGLDSTTVLGLLMTIEEELGIEFDTDSLEQHHFESVGTLAAFVETQVVEQVPDLAEA</sequence>
<reference evidence="4 5" key="1">
    <citation type="submission" date="2018-08" db="EMBL/GenBank/DDBJ databases">
        <title>Actinomadura jelena sp. nov., a novel Actinomycete isolated from soil in Chad.</title>
        <authorList>
            <person name="Shi L."/>
        </authorList>
    </citation>
    <scope>NUCLEOTIDE SEQUENCE [LARGE SCALE GENOMIC DNA]</scope>
    <source>
        <strain evidence="4 5">NEAU-G17</strain>
    </source>
</reference>
<dbReference type="Proteomes" id="UP000261811">
    <property type="component" value="Unassembled WGS sequence"/>
</dbReference>
<evidence type="ECO:0000256" key="2">
    <source>
        <dbReference type="ARBA" id="ARBA00022553"/>
    </source>
</evidence>
<keyword evidence="5" id="KW-1185">Reference proteome</keyword>
<evidence type="ECO:0000313" key="5">
    <source>
        <dbReference type="Proteomes" id="UP000261811"/>
    </source>
</evidence>
<dbReference type="EMBL" id="QURH01000180">
    <property type="protein sequence ID" value="RFU41884.1"/>
    <property type="molecule type" value="Genomic_DNA"/>
</dbReference>
<dbReference type="AlphaFoldDB" id="A0A372JQ50"/>
<gene>
    <name evidence="4" type="ORF">DZF91_09525</name>
</gene>
<dbReference type="InterPro" id="IPR006162">
    <property type="entry name" value="Ppantetheine_attach_site"/>
</dbReference>
<evidence type="ECO:0000259" key="3">
    <source>
        <dbReference type="PROSITE" id="PS50075"/>
    </source>
</evidence>
<comment type="caution">
    <text evidence="4">The sequence shown here is derived from an EMBL/GenBank/DDBJ whole genome shotgun (WGS) entry which is preliminary data.</text>
</comment>
<accession>A0A372JQ50</accession>
<dbReference type="PROSITE" id="PS50075">
    <property type="entry name" value="CARRIER"/>
    <property type="match status" value="1"/>
</dbReference>
<dbReference type="Pfam" id="PF00550">
    <property type="entry name" value="PP-binding"/>
    <property type="match status" value="1"/>
</dbReference>
<proteinExistence type="predicted"/>
<keyword evidence="2" id="KW-0597">Phosphoprotein</keyword>